<protein>
    <submittedName>
        <fullName evidence="5">Venom toxin OcyC11</fullName>
    </submittedName>
</protein>
<feature type="domain" description="Single" evidence="4">
    <location>
        <begin position="41"/>
        <end position="109"/>
    </location>
</feature>
<comment type="subcellular location">
    <subcellularLocation>
        <location evidence="1">Secreted</location>
    </subcellularLocation>
</comment>
<dbReference type="SMART" id="SM01318">
    <property type="entry name" value="SVWC"/>
    <property type="match status" value="1"/>
</dbReference>
<dbReference type="AlphaFoldDB" id="A0A0A1WS88"/>
<feature type="signal peptide" evidence="3">
    <location>
        <begin position="1"/>
        <end position="25"/>
    </location>
</feature>
<gene>
    <name evidence="5" type="primary">TX11_1</name>
    <name evidence="5" type="ORF">g.4574</name>
</gene>
<dbReference type="PANTHER" id="PTHR39957">
    <property type="entry name" value="AT09846P1-RELATED"/>
    <property type="match status" value="1"/>
</dbReference>
<dbReference type="Pfam" id="PF15430">
    <property type="entry name" value="SVWC"/>
    <property type="match status" value="1"/>
</dbReference>
<evidence type="ECO:0000259" key="4">
    <source>
        <dbReference type="SMART" id="SM01318"/>
    </source>
</evidence>
<organism evidence="5">
    <name type="scientific">Zeugodacus cucurbitae</name>
    <name type="common">Melon fruit fly</name>
    <name type="synonym">Bactrocera cucurbitae</name>
    <dbReference type="NCBI Taxonomy" id="28588"/>
    <lineage>
        <taxon>Eukaryota</taxon>
        <taxon>Metazoa</taxon>
        <taxon>Ecdysozoa</taxon>
        <taxon>Arthropoda</taxon>
        <taxon>Hexapoda</taxon>
        <taxon>Insecta</taxon>
        <taxon>Pterygota</taxon>
        <taxon>Neoptera</taxon>
        <taxon>Endopterygota</taxon>
        <taxon>Diptera</taxon>
        <taxon>Brachycera</taxon>
        <taxon>Muscomorpha</taxon>
        <taxon>Tephritoidea</taxon>
        <taxon>Tephritidae</taxon>
        <taxon>Zeugodacus</taxon>
        <taxon>Zeugodacus</taxon>
    </lineage>
</organism>
<name>A0A0A1WS88_ZEUCU</name>
<evidence type="ECO:0000256" key="2">
    <source>
        <dbReference type="ARBA" id="ARBA00022525"/>
    </source>
</evidence>
<evidence type="ECO:0000256" key="3">
    <source>
        <dbReference type="SAM" id="SignalP"/>
    </source>
</evidence>
<keyword evidence="3" id="KW-0732">Signal</keyword>
<reference evidence="5" key="2">
    <citation type="journal article" date="2015" name="Gigascience">
        <title>Reconstructing a comprehensive transcriptome assembly of a white-pupal translocated strain of the pest fruit fly Bactrocera cucurbitae.</title>
        <authorList>
            <person name="Sim S.B."/>
            <person name="Calla B."/>
            <person name="Hall B."/>
            <person name="DeRego T."/>
            <person name="Geib S.M."/>
        </authorList>
    </citation>
    <scope>NUCLEOTIDE SEQUENCE</scope>
</reference>
<dbReference type="GO" id="GO:0005576">
    <property type="term" value="C:extracellular region"/>
    <property type="evidence" value="ECO:0007669"/>
    <property type="project" value="UniProtKB-SubCell"/>
</dbReference>
<feature type="chain" id="PRO_5001982588" evidence="3">
    <location>
        <begin position="26"/>
        <end position="111"/>
    </location>
</feature>
<dbReference type="PANTHER" id="PTHR39957:SF1">
    <property type="entry name" value="AT09846P1-RELATED"/>
    <property type="match status" value="1"/>
</dbReference>
<evidence type="ECO:0000313" key="5">
    <source>
        <dbReference type="EMBL" id="JAD01934.1"/>
    </source>
</evidence>
<dbReference type="OrthoDB" id="7901229at2759"/>
<keyword evidence="2" id="KW-0964">Secreted</keyword>
<reference evidence="5" key="1">
    <citation type="submission" date="2014-11" db="EMBL/GenBank/DDBJ databases">
        <authorList>
            <person name="Geib S."/>
        </authorList>
    </citation>
    <scope>NUCLEOTIDE SEQUENCE</scope>
</reference>
<dbReference type="InterPro" id="IPR029277">
    <property type="entry name" value="SVWC_dom"/>
</dbReference>
<accession>A0A0A1WS88</accession>
<sequence length="111" mass="11845">MCWHLKTLLLFTLLVCLGSVRQVAAWQGFGNYHDPANSGKCTISKTIIISPGKKVKSPGMCAEIHCSNKNGDATITGCGAIGPPNGCKWGDYVNKNADFPACCKRNLKCVG</sequence>
<dbReference type="InterPro" id="IPR053308">
    <property type="entry name" value="Vago-like"/>
</dbReference>
<proteinExistence type="predicted"/>
<evidence type="ECO:0000256" key="1">
    <source>
        <dbReference type="ARBA" id="ARBA00004613"/>
    </source>
</evidence>
<dbReference type="EMBL" id="GBXI01012358">
    <property type="protein sequence ID" value="JAD01934.1"/>
    <property type="molecule type" value="Transcribed_RNA"/>
</dbReference>